<feature type="compositionally biased region" description="Pro residues" evidence="9">
    <location>
        <begin position="16"/>
        <end position="25"/>
    </location>
</feature>
<dbReference type="GO" id="GO:0046872">
    <property type="term" value="F:metal ion binding"/>
    <property type="evidence" value="ECO:0007669"/>
    <property type="project" value="UniProtKB-KW"/>
</dbReference>
<name>A0A8J6LCE9_TENMO</name>
<proteinExistence type="inferred from homology"/>
<organism evidence="12 13">
    <name type="scientific">Tenebrio molitor</name>
    <name type="common">Yellow mealworm beetle</name>
    <dbReference type="NCBI Taxonomy" id="7067"/>
    <lineage>
        <taxon>Eukaryota</taxon>
        <taxon>Metazoa</taxon>
        <taxon>Ecdysozoa</taxon>
        <taxon>Arthropoda</taxon>
        <taxon>Hexapoda</taxon>
        <taxon>Insecta</taxon>
        <taxon>Pterygota</taxon>
        <taxon>Neoptera</taxon>
        <taxon>Endopterygota</taxon>
        <taxon>Coleoptera</taxon>
        <taxon>Polyphaga</taxon>
        <taxon>Cucujiformia</taxon>
        <taxon>Tenebrionidae</taxon>
        <taxon>Tenebrio</taxon>
    </lineage>
</organism>
<comment type="subcellular location">
    <subcellularLocation>
        <location evidence="2">Cell membrane</location>
        <topology evidence="2">Single-pass type II membrane protein</topology>
    </subcellularLocation>
</comment>
<dbReference type="SUPFAM" id="SSF55486">
    <property type="entry name" value="Metalloproteases ('zincins'), catalytic domain"/>
    <property type="match status" value="1"/>
</dbReference>
<keyword evidence="8" id="KW-0482">Metalloprotease</keyword>
<dbReference type="Pfam" id="PF01431">
    <property type="entry name" value="Peptidase_M13"/>
    <property type="match status" value="1"/>
</dbReference>
<comment type="cofactor">
    <cofactor evidence="1">
        <name>Zn(2+)</name>
        <dbReference type="ChEBI" id="CHEBI:29105"/>
    </cofactor>
</comment>
<reference evidence="12" key="2">
    <citation type="submission" date="2021-08" db="EMBL/GenBank/DDBJ databases">
        <authorList>
            <person name="Eriksson T."/>
        </authorList>
    </citation>
    <scope>NUCLEOTIDE SEQUENCE</scope>
    <source>
        <strain evidence="12">Stoneville</strain>
        <tissue evidence="12">Whole head</tissue>
    </source>
</reference>
<keyword evidence="6" id="KW-0378">Hydrolase</keyword>
<dbReference type="PANTHER" id="PTHR11733:SF224">
    <property type="entry name" value="NEPRILYSIN-2"/>
    <property type="match status" value="1"/>
</dbReference>
<dbReference type="AlphaFoldDB" id="A0A8J6LCE9"/>
<gene>
    <name evidence="12" type="ORF">GEV33_008237</name>
</gene>
<keyword evidence="13" id="KW-1185">Reference proteome</keyword>
<dbReference type="CDD" id="cd08662">
    <property type="entry name" value="M13"/>
    <property type="match status" value="1"/>
</dbReference>
<evidence type="ECO:0000256" key="1">
    <source>
        <dbReference type="ARBA" id="ARBA00001947"/>
    </source>
</evidence>
<dbReference type="Pfam" id="PF05649">
    <property type="entry name" value="Peptidase_M13_N"/>
    <property type="match status" value="1"/>
</dbReference>
<sequence length="637" mass="73183">MQWSQGRSKGGGAGGPGPPQNPSGPPQKKNNLAPVNTTSNPCTDFYGYSCSTWITRSKRPPYEPTWSPWIAVSHEIKHRLSKILSRHDPTLTKAQIFYRSCLTDNHANKYLNELTSLVDDLGGWPLIDNEANTNDWLRHISKVTRALGTHPILKIHADLDYKDPKRFMIYVEPGNLIFPQHVLTSSGYNTEWEAYEQWILGTAKHMYNKSHVDEDAVKEIVKFEMHLAKLMENKPKNERTTVLKLSKKFSTDWSRVFDLIFKGFAKITPNTVITIRNNDYLKNLFLLIDKKGRRVANDYITWAVIKDLSRDTTPHMRNLNFLIDQAVLGVQDDLSREHECLNKIIEYFSPSLVPQYLNSYVNPKVFPKVTAMVASIKTAFIETLLRSDWLSKEAKLLSVEKVKNVKLYLGYSKWHLTGAPLRLYHKLEMTDDHFMNVIKLRYFKTTQELFRLAEKQPRTRWPSTPFEVNAFYSILQNSIFIPLGLLEPPFFHLFGDDTLNYGALGSLIGHELSHSLDPAGILADPTGKITKWWPDRDLDLYKNRIRCFTGANTLAEMISDSNGLRISVTAVKKVAPREKLRRFFMSFAQMWCETSGNTDIFNGGEHPPVWDRVQSLSNNQDFRRAYNCGSAQSCQLW</sequence>
<dbReference type="GO" id="GO:0016485">
    <property type="term" value="P:protein processing"/>
    <property type="evidence" value="ECO:0007669"/>
    <property type="project" value="TreeGrafter"/>
</dbReference>
<keyword evidence="7" id="KW-0862">Zinc</keyword>
<evidence type="ECO:0000256" key="5">
    <source>
        <dbReference type="ARBA" id="ARBA00022723"/>
    </source>
</evidence>
<evidence type="ECO:0000256" key="9">
    <source>
        <dbReference type="SAM" id="MobiDB-lite"/>
    </source>
</evidence>
<dbReference type="EMBL" id="JABDTM020024180">
    <property type="protein sequence ID" value="KAH0814553.1"/>
    <property type="molecule type" value="Genomic_DNA"/>
</dbReference>
<dbReference type="InterPro" id="IPR024079">
    <property type="entry name" value="MetalloPept_cat_dom_sf"/>
</dbReference>
<dbReference type="GO" id="GO:0004222">
    <property type="term" value="F:metalloendopeptidase activity"/>
    <property type="evidence" value="ECO:0007669"/>
    <property type="project" value="InterPro"/>
</dbReference>
<dbReference type="PRINTS" id="PR00786">
    <property type="entry name" value="NEPRILYSIN"/>
</dbReference>
<evidence type="ECO:0000259" key="11">
    <source>
        <dbReference type="Pfam" id="PF05649"/>
    </source>
</evidence>
<feature type="domain" description="Peptidase M13 C-terminal" evidence="10">
    <location>
        <begin position="469"/>
        <end position="630"/>
    </location>
</feature>
<comment type="similarity">
    <text evidence="3">Belongs to the peptidase M13 family.</text>
</comment>
<dbReference type="InterPro" id="IPR000718">
    <property type="entry name" value="Peptidase_M13"/>
</dbReference>
<comment type="caution">
    <text evidence="12">The sequence shown here is derived from an EMBL/GenBank/DDBJ whole genome shotgun (WGS) entry which is preliminary data.</text>
</comment>
<dbReference type="GO" id="GO:0005886">
    <property type="term" value="C:plasma membrane"/>
    <property type="evidence" value="ECO:0007669"/>
    <property type="project" value="UniProtKB-SubCell"/>
</dbReference>
<dbReference type="PROSITE" id="PS51885">
    <property type="entry name" value="NEPRILYSIN"/>
    <property type="match status" value="1"/>
</dbReference>
<protein>
    <submittedName>
        <fullName evidence="12">Uncharacterized protein</fullName>
    </submittedName>
</protein>
<feature type="region of interest" description="Disordered" evidence="9">
    <location>
        <begin position="1"/>
        <end position="36"/>
    </location>
</feature>
<dbReference type="InterPro" id="IPR018497">
    <property type="entry name" value="Peptidase_M13_C"/>
</dbReference>
<evidence type="ECO:0000256" key="8">
    <source>
        <dbReference type="ARBA" id="ARBA00023049"/>
    </source>
</evidence>
<dbReference type="InterPro" id="IPR008753">
    <property type="entry name" value="Peptidase_M13_N"/>
</dbReference>
<evidence type="ECO:0000259" key="10">
    <source>
        <dbReference type="Pfam" id="PF01431"/>
    </source>
</evidence>
<keyword evidence="5" id="KW-0479">Metal-binding</keyword>
<evidence type="ECO:0000256" key="3">
    <source>
        <dbReference type="ARBA" id="ARBA00007357"/>
    </source>
</evidence>
<accession>A0A8J6LCE9</accession>
<keyword evidence="4" id="KW-0645">Protease</keyword>
<evidence type="ECO:0000313" key="12">
    <source>
        <dbReference type="EMBL" id="KAH0814553.1"/>
    </source>
</evidence>
<feature type="domain" description="Peptidase M13 N-terminal" evidence="11">
    <location>
        <begin position="41"/>
        <end position="411"/>
    </location>
</feature>
<evidence type="ECO:0000256" key="4">
    <source>
        <dbReference type="ARBA" id="ARBA00022670"/>
    </source>
</evidence>
<evidence type="ECO:0000256" key="7">
    <source>
        <dbReference type="ARBA" id="ARBA00022833"/>
    </source>
</evidence>
<reference evidence="12" key="1">
    <citation type="journal article" date="2020" name="J Insects Food Feed">
        <title>The yellow mealworm (Tenebrio molitor) genome: a resource for the emerging insects as food and feed industry.</title>
        <authorList>
            <person name="Eriksson T."/>
            <person name="Andere A."/>
            <person name="Kelstrup H."/>
            <person name="Emery V."/>
            <person name="Picard C."/>
        </authorList>
    </citation>
    <scope>NUCLEOTIDE SEQUENCE</scope>
    <source>
        <strain evidence="12">Stoneville</strain>
        <tissue evidence="12">Whole head</tissue>
    </source>
</reference>
<evidence type="ECO:0000256" key="2">
    <source>
        <dbReference type="ARBA" id="ARBA00004401"/>
    </source>
</evidence>
<dbReference type="Proteomes" id="UP000719412">
    <property type="component" value="Unassembled WGS sequence"/>
</dbReference>
<dbReference type="Gene3D" id="1.10.1380.10">
    <property type="entry name" value="Neutral endopeptidase , domain2"/>
    <property type="match status" value="1"/>
</dbReference>
<evidence type="ECO:0000313" key="13">
    <source>
        <dbReference type="Proteomes" id="UP000719412"/>
    </source>
</evidence>
<dbReference type="PANTHER" id="PTHR11733">
    <property type="entry name" value="ZINC METALLOPROTEASE FAMILY M13 NEPRILYSIN-RELATED"/>
    <property type="match status" value="1"/>
</dbReference>
<dbReference type="Gene3D" id="3.40.390.10">
    <property type="entry name" value="Collagenase (Catalytic Domain)"/>
    <property type="match status" value="1"/>
</dbReference>
<dbReference type="InterPro" id="IPR042089">
    <property type="entry name" value="Peptidase_M13_dom_2"/>
</dbReference>
<evidence type="ECO:0000256" key="6">
    <source>
        <dbReference type="ARBA" id="ARBA00022801"/>
    </source>
</evidence>